<dbReference type="InterPro" id="IPR029209">
    <property type="entry name" value="DML1/Misato_tubulin"/>
</dbReference>
<reference evidence="2" key="1">
    <citation type="submission" date="2020-01" db="EMBL/GenBank/DDBJ databases">
        <title>Genome Sequencing of Three Apophysomyces-Like Fungal Strains Confirms a Novel Fungal Genus in the Mucoromycota with divergent Burkholderia-like Endosymbiotic Bacteria.</title>
        <authorList>
            <person name="Stajich J.E."/>
            <person name="Macias A.M."/>
            <person name="Carter-House D."/>
            <person name="Lovett B."/>
            <person name="Kasson L.R."/>
            <person name="Berry K."/>
            <person name="Grigoriev I."/>
            <person name="Chang Y."/>
            <person name="Spatafora J."/>
            <person name="Kasson M.T."/>
        </authorList>
    </citation>
    <scope>NUCLEOTIDE SEQUENCE</scope>
    <source>
        <strain evidence="2">NRRL A-21654</strain>
    </source>
</reference>
<dbReference type="AlphaFoldDB" id="A0A8H7ENN9"/>
<sequence length="451" mass="51106">MAMMTVNLINLITTFYIEQASRQREQGVSDAVGPRLTHPYQEQLDRTERDAMEVDAGEQLDRTVEVWSDFNRIFYHPRSINAIASHPINGLDDFDLYPAGREAFQENEKEMDTMDENFRFFAEECDQLQGFQLLTGIDDAFAGFATGLIDALRAEYPKTPIITYGLSDNNNTVSSHLATRRIINRAVGLAQLSEASSLYVPLYTPQSFRVNQPLVYPNEALLYHTSAILSAAIETASLPYRMKKKAWSLADGIAQLNGQGNTNLAMLATAFPLPFSDHGYDSRMNHSLYNLSTLTQAISISHPQVFSVNLLFFVVFLLLRGNGDRKEYINRIFSKFKEEIDPCHQRCVIDVAYPLAHSYPRFFSSSLNEQGYITDRPTLAPVQVPMMTHLFTADNLHSSLEAQVEELKQIQSKDLVEFGQGDFGLTREDYLETKESLITLSDAYRIDHDMM</sequence>
<feature type="domain" description="DML1/Misato tubulin" evidence="1">
    <location>
        <begin position="62"/>
        <end position="241"/>
    </location>
</feature>
<dbReference type="InterPro" id="IPR036525">
    <property type="entry name" value="Tubulin/FtsZ_GTPase_sf"/>
</dbReference>
<dbReference type="OrthoDB" id="271881at2759"/>
<dbReference type="Gene3D" id="3.40.50.1440">
    <property type="entry name" value="Tubulin/FtsZ, GTPase domain"/>
    <property type="match status" value="1"/>
</dbReference>
<protein>
    <submittedName>
        <fullName evidence="2">MtDNA inheritance, partitioning of the mitochondrial organelle</fullName>
    </submittedName>
</protein>
<dbReference type="InterPro" id="IPR049942">
    <property type="entry name" value="DML1/Misato"/>
</dbReference>
<proteinExistence type="predicted"/>
<dbReference type="EMBL" id="JABAYA010000127">
    <property type="protein sequence ID" value="KAF7724188.1"/>
    <property type="molecule type" value="Genomic_DNA"/>
</dbReference>
<dbReference type="GO" id="GO:0005739">
    <property type="term" value="C:mitochondrion"/>
    <property type="evidence" value="ECO:0007669"/>
    <property type="project" value="TreeGrafter"/>
</dbReference>
<evidence type="ECO:0000259" key="1">
    <source>
        <dbReference type="Pfam" id="PF14881"/>
    </source>
</evidence>
<dbReference type="GO" id="GO:0007005">
    <property type="term" value="P:mitochondrion organization"/>
    <property type="evidence" value="ECO:0007669"/>
    <property type="project" value="InterPro"/>
</dbReference>
<comment type="caution">
    <text evidence="2">The sequence shown here is derived from an EMBL/GenBank/DDBJ whole genome shotgun (WGS) entry which is preliminary data.</text>
</comment>
<dbReference type="SUPFAM" id="SSF52490">
    <property type="entry name" value="Tubulin nucleotide-binding domain-like"/>
    <property type="match status" value="1"/>
</dbReference>
<evidence type="ECO:0000313" key="3">
    <source>
        <dbReference type="Proteomes" id="UP000605846"/>
    </source>
</evidence>
<accession>A0A8H7ENN9</accession>
<organism evidence="2 3">
    <name type="scientific">Apophysomyces ossiformis</name>
    <dbReference type="NCBI Taxonomy" id="679940"/>
    <lineage>
        <taxon>Eukaryota</taxon>
        <taxon>Fungi</taxon>
        <taxon>Fungi incertae sedis</taxon>
        <taxon>Mucoromycota</taxon>
        <taxon>Mucoromycotina</taxon>
        <taxon>Mucoromycetes</taxon>
        <taxon>Mucorales</taxon>
        <taxon>Mucorineae</taxon>
        <taxon>Mucoraceae</taxon>
        <taxon>Apophysomyces</taxon>
    </lineage>
</organism>
<gene>
    <name evidence="2" type="primary">DML1</name>
    <name evidence="2" type="ORF">EC973_001260</name>
</gene>
<dbReference type="PANTHER" id="PTHR13391:SF0">
    <property type="entry name" value="PROTEIN MISATO HOMOLOG 1"/>
    <property type="match status" value="1"/>
</dbReference>
<dbReference type="Proteomes" id="UP000605846">
    <property type="component" value="Unassembled WGS sequence"/>
</dbReference>
<evidence type="ECO:0000313" key="2">
    <source>
        <dbReference type="EMBL" id="KAF7724188.1"/>
    </source>
</evidence>
<keyword evidence="3" id="KW-1185">Reference proteome</keyword>
<name>A0A8H7ENN9_9FUNG</name>
<dbReference type="Pfam" id="PF14881">
    <property type="entry name" value="Tubulin_3"/>
    <property type="match status" value="1"/>
</dbReference>
<dbReference type="PANTHER" id="PTHR13391">
    <property type="entry name" value="MITOCHONDRIAL DISTRIBUTION REGULATOR MISATO"/>
    <property type="match status" value="1"/>
</dbReference>